<dbReference type="Pfam" id="PF20195">
    <property type="entry name" value="DUF6558"/>
    <property type="match status" value="1"/>
</dbReference>
<keyword evidence="4" id="KW-1185">Reference proteome</keyword>
<dbReference type="EMBL" id="OBEK01000002">
    <property type="protein sequence ID" value="SNZ09919.1"/>
    <property type="molecule type" value="Genomic_DNA"/>
</dbReference>
<accession>A0A285NKC6</accession>
<dbReference type="Pfam" id="PF20753">
    <property type="entry name" value="DUF6558_C"/>
    <property type="match status" value="1"/>
</dbReference>
<dbReference type="InterPro" id="IPR046688">
    <property type="entry name" value="DUF6558_N"/>
</dbReference>
<dbReference type="InterPro" id="IPR048276">
    <property type="entry name" value="Phage_tail-like_C"/>
</dbReference>
<organism evidence="3 4">
    <name type="scientific">Terribacillus aidingensis</name>
    <dbReference type="NCBI Taxonomy" id="586416"/>
    <lineage>
        <taxon>Bacteria</taxon>
        <taxon>Bacillati</taxon>
        <taxon>Bacillota</taxon>
        <taxon>Bacilli</taxon>
        <taxon>Bacillales</taxon>
        <taxon>Bacillaceae</taxon>
        <taxon>Terribacillus</taxon>
    </lineage>
</organism>
<feature type="domain" description="Phage tail-like C-terminal" evidence="2">
    <location>
        <begin position="165"/>
        <end position="250"/>
    </location>
</feature>
<feature type="domain" description="DUF6558" evidence="1">
    <location>
        <begin position="8"/>
        <end position="131"/>
    </location>
</feature>
<dbReference type="OrthoDB" id="2731856at2"/>
<evidence type="ECO:0000259" key="1">
    <source>
        <dbReference type="Pfam" id="PF20195"/>
    </source>
</evidence>
<dbReference type="Gene3D" id="2.40.30.200">
    <property type="match status" value="1"/>
</dbReference>
<gene>
    <name evidence="3" type="ORF">SAMN05421503_1418</name>
</gene>
<sequence length="255" mass="29262">MIKESLFFLFNNEKSSDYNVISVNQGSDLYEESFAANRTIRETKVKNNDIPYFEGLDTEPLSFPLTLYVNKKFNEFDLSNIKKWLYLDNYAPLSFEADIDKVFYVLFHDVSTLKHNARGEGYITVQVRCDSPFSYSHIISSPIYNTADPLIKVPIEIDNNGELPIMPVIHIEKTGNGSIEIENLSSYDSPFKIEDLQDGEKVTIDCANELIETSLLGISRYDSSNEEYIKLPVGINRLNIKGSCIISFEYEFKYF</sequence>
<evidence type="ECO:0000313" key="4">
    <source>
        <dbReference type="Proteomes" id="UP000219356"/>
    </source>
</evidence>
<evidence type="ECO:0000313" key="3">
    <source>
        <dbReference type="EMBL" id="SNZ09919.1"/>
    </source>
</evidence>
<dbReference type="AlphaFoldDB" id="A0A285NKC6"/>
<reference evidence="4" key="1">
    <citation type="submission" date="2017-09" db="EMBL/GenBank/DDBJ databases">
        <authorList>
            <person name="Varghese N."/>
            <person name="Submissions S."/>
        </authorList>
    </citation>
    <scope>NUCLEOTIDE SEQUENCE [LARGE SCALE GENOMIC DNA]</scope>
    <source>
        <strain evidence="4">CGMCC 1.8913</strain>
    </source>
</reference>
<dbReference type="Proteomes" id="UP000219356">
    <property type="component" value="Unassembled WGS sequence"/>
</dbReference>
<protein>
    <submittedName>
        <fullName evidence="3">Phage-related protein</fullName>
    </submittedName>
</protein>
<proteinExistence type="predicted"/>
<evidence type="ECO:0000259" key="2">
    <source>
        <dbReference type="Pfam" id="PF20753"/>
    </source>
</evidence>
<name>A0A285NKC6_9BACI</name>
<dbReference type="RefSeq" id="WP_097040655.1">
    <property type="nucleotide sequence ID" value="NZ_OBEK01000002.1"/>
</dbReference>